<dbReference type="RefSeq" id="WP_144353678.1">
    <property type="nucleotide sequence ID" value="NZ_CBCRVV010000013.1"/>
</dbReference>
<keyword evidence="1" id="KW-0472">Membrane</keyword>
<feature type="transmembrane region" description="Helical" evidence="1">
    <location>
        <begin position="90"/>
        <end position="108"/>
    </location>
</feature>
<evidence type="ECO:0000256" key="1">
    <source>
        <dbReference type="SAM" id="Phobius"/>
    </source>
</evidence>
<dbReference type="Proteomes" id="UP000315648">
    <property type="component" value="Unassembled WGS sequence"/>
</dbReference>
<feature type="transmembrane region" description="Helical" evidence="1">
    <location>
        <begin position="64"/>
        <end position="84"/>
    </location>
</feature>
<protein>
    <submittedName>
        <fullName evidence="2">MFS transporter</fullName>
    </submittedName>
</protein>
<comment type="caution">
    <text evidence="2">The sequence shown here is derived from an EMBL/GenBank/DDBJ whole genome shotgun (WGS) entry which is preliminary data.</text>
</comment>
<keyword evidence="1" id="KW-0812">Transmembrane</keyword>
<feature type="transmembrane region" description="Helical" evidence="1">
    <location>
        <begin position="192"/>
        <end position="213"/>
    </location>
</feature>
<evidence type="ECO:0000313" key="2">
    <source>
        <dbReference type="EMBL" id="TSJ77275.1"/>
    </source>
</evidence>
<keyword evidence="1" id="KW-1133">Transmembrane helix</keyword>
<dbReference type="AlphaFoldDB" id="A0A556QKU4"/>
<accession>A0A556QKU4</accession>
<dbReference type="EMBL" id="VMBG01000002">
    <property type="protein sequence ID" value="TSJ77275.1"/>
    <property type="molecule type" value="Genomic_DNA"/>
</dbReference>
<dbReference type="OrthoDB" id="188353at2"/>
<feature type="transmembrane region" description="Helical" evidence="1">
    <location>
        <begin position="146"/>
        <end position="172"/>
    </location>
</feature>
<proteinExistence type="predicted"/>
<name>A0A556QKU4_9BACT</name>
<keyword evidence="3" id="KW-1185">Reference proteome</keyword>
<feature type="transmembrane region" description="Helical" evidence="1">
    <location>
        <begin position="35"/>
        <end position="57"/>
    </location>
</feature>
<dbReference type="NCBIfam" id="NF041646">
    <property type="entry name" value="VC0807_fam"/>
    <property type="match status" value="1"/>
</dbReference>
<feature type="transmembrane region" description="Helical" evidence="1">
    <location>
        <begin position="12"/>
        <end position="29"/>
    </location>
</feature>
<reference evidence="2 3" key="1">
    <citation type="submission" date="2019-07" db="EMBL/GenBank/DDBJ databases">
        <title>Description of 53C-WASEF.</title>
        <authorList>
            <person name="Pitt A."/>
            <person name="Hahn M.W."/>
        </authorList>
    </citation>
    <scope>NUCLEOTIDE SEQUENCE [LARGE SCALE GENOMIC DNA]</scope>
    <source>
        <strain evidence="2 3">53C-WASEF</strain>
    </source>
</reference>
<sequence length="240" mass="26155">MATPAPKKENLLLNLVFNILIPTLVLSKLSKDTLLGPVVGLVVALAFPLGYGVWDFLERKKANFISIIGFVSVLLTGGLALMHIGGMGFAIKEAAVPTVIGIAVLLSLKTKTPLVRTMLYNEQVIDVERVDTALNLKGNRKDFDRLLFNASCLLSLSFLVSAALNFGLARYLLKSPAGTAEFNAELGKMHFLSWPVIVIPSMAMMMFALWRLLSGIKKLTGLELDAIFKTPPEKPKTKKA</sequence>
<dbReference type="PIRSF" id="PIRSF028137">
    <property type="entry name" value="UCP028137"/>
    <property type="match status" value="1"/>
</dbReference>
<dbReference type="InterPro" id="IPR016870">
    <property type="entry name" value="UCP028137"/>
</dbReference>
<gene>
    <name evidence="2" type="ORF">FPL22_14355</name>
</gene>
<evidence type="ECO:0000313" key="3">
    <source>
        <dbReference type="Proteomes" id="UP000315648"/>
    </source>
</evidence>
<organism evidence="2 3">
    <name type="scientific">Rariglobus hedericola</name>
    <dbReference type="NCBI Taxonomy" id="2597822"/>
    <lineage>
        <taxon>Bacteria</taxon>
        <taxon>Pseudomonadati</taxon>
        <taxon>Verrucomicrobiota</taxon>
        <taxon>Opitutia</taxon>
        <taxon>Opitutales</taxon>
        <taxon>Opitutaceae</taxon>
        <taxon>Rariglobus</taxon>
    </lineage>
</organism>